<organism evidence="2 3">
    <name type="scientific">Pleurodeles waltl</name>
    <name type="common">Iberian ribbed newt</name>
    <dbReference type="NCBI Taxonomy" id="8319"/>
    <lineage>
        <taxon>Eukaryota</taxon>
        <taxon>Metazoa</taxon>
        <taxon>Chordata</taxon>
        <taxon>Craniata</taxon>
        <taxon>Vertebrata</taxon>
        <taxon>Euteleostomi</taxon>
        <taxon>Amphibia</taxon>
        <taxon>Batrachia</taxon>
        <taxon>Caudata</taxon>
        <taxon>Salamandroidea</taxon>
        <taxon>Salamandridae</taxon>
        <taxon>Pleurodelinae</taxon>
        <taxon>Pleurodeles</taxon>
    </lineage>
</organism>
<feature type="compositionally biased region" description="Basic residues" evidence="1">
    <location>
        <begin position="1"/>
        <end position="10"/>
    </location>
</feature>
<evidence type="ECO:0000313" key="3">
    <source>
        <dbReference type="Proteomes" id="UP001066276"/>
    </source>
</evidence>
<accession>A0AAV7T537</accession>
<evidence type="ECO:0000313" key="2">
    <source>
        <dbReference type="EMBL" id="KAJ1171174.1"/>
    </source>
</evidence>
<comment type="caution">
    <text evidence="2">The sequence shown here is derived from an EMBL/GenBank/DDBJ whole genome shotgun (WGS) entry which is preliminary data.</text>
</comment>
<gene>
    <name evidence="2" type="ORF">NDU88_003044</name>
</gene>
<feature type="compositionally biased region" description="Basic residues" evidence="1">
    <location>
        <begin position="52"/>
        <end position="66"/>
    </location>
</feature>
<keyword evidence="3" id="KW-1185">Reference proteome</keyword>
<feature type="compositionally biased region" description="Basic and acidic residues" evidence="1">
    <location>
        <begin position="41"/>
        <end position="51"/>
    </location>
</feature>
<protein>
    <submittedName>
        <fullName evidence="2">Uncharacterized protein</fullName>
    </submittedName>
</protein>
<dbReference type="EMBL" id="JANPWB010000007">
    <property type="protein sequence ID" value="KAJ1171174.1"/>
    <property type="molecule type" value="Genomic_DNA"/>
</dbReference>
<feature type="compositionally biased region" description="Polar residues" evidence="1">
    <location>
        <begin position="89"/>
        <end position="98"/>
    </location>
</feature>
<name>A0AAV7T537_PLEWA</name>
<proteinExistence type="predicted"/>
<dbReference type="Proteomes" id="UP001066276">
    <property type="component" value="Chromosome 4_1"/>
</dbReference>
<reference evidence="2" key="1">
    <citation type="journal article" date="2022" name="bioRxiv">
        <title>Sequencing and chromosome-scale assembly of the giantPleurodeles waltlgenome.</title>
        <authorList>
            <person name="Brown T."/>
            <person name="Elewa A."/>
            <person name="Iarovenko S."/>
            <person name="Subramanian E."/>
            <person name="Araus A.J."/>
            <person name="Petzold A."/>
            <person name="Susuki M."/>
            <person name="Suzuki K.-i.T."/>
            <person name="Hayashi T."/>
            <person name="Toyoda A."/>
            <person name="Oliveira C."/>
            <person name="Osipova E."/>
            <person name="Leigh N.D."/>
            <person name="Simon A."/>
            <person name="Yun M.H."/>
        </authorList>
    </citation>
    <scope>NUCLEOTIDE SEQUENCE</scope>
    <source>
        <strain evidence="2">20211129_DDA</strain>
        <tissue evidence="2">Liver</tissue>
    </source>
</reference>
<dbReference type="AlphaFoldDB" id="A0AAV7T537"/>
<evidence type="ECO:0000256" key="1">
    <source>
        <dbReference type="SAM" id="MobiDB-lite"/>
    </source>
</evidence>
<sequence length="135" mass="15602">MNNTRPRKRSGLTLPPPTRKGKVRQPIPYDFRGPKSFPAGTREENGGERRERSRRSRRRGRRRQRNRASPGERLGAKRTRGAWPRGIQGSASGAALQTFQPRFKRSVAVPGALEEERKGKENLKRSLYRNRTDYY</sequence>
<feature type="region of interest" description="Disordered" evidence="1">
    <location>
        <begin position="1"/>
        <end position="98"/>
    </location>
</feature>